<evidence type="ECO:0000313" key="3">
    <source>
        <dbReference type="Proteomes" id="UP000298159"/>
    </source>
</evidence>
<dbReference type="SUPFAM" id="SSF55729">
    <property type="entry name" value="Acyl-CoA N-acyltransferases (Nat)"/>
    <property type="match status" value="1"/>
</dbReference>
<dbReference type="PROSITE" id="PS51186">
    <property type="entry name" value="GNAT"/>
    <property type="match status" value="1"/>
</dbReference>
<sequence>MIETERLLLRPLRVEDADAFVALHSDDRVSRFIGTYTHQRALDRLTSIERQWAERGHGLCAVELKSSGEFIGRAGLNYWEMFDEVEMGWTLRAEAWGHGYATEAARACLTWGFETLDSAYFTAMIRHGNTPSVRVAERLGFTPLREDTLAGNPVTVYSIDRPAAHP</sequence>
<dbReference type="GO" id="GO:0016747">
    <property type="term" value="F:acyltransferase activity, transferring groups other than amino-acyl groups"/>
    <property type="evidence" value="ECO:0007669"/>
    <property type="project" value="InterPro"/>
</dbReference>
<dbReference type="Pfam" id="PF13302">
    <property type="entry name" value="Acetyltransf_3"/>
    <property type="match status" value="1"/>
</dbReference>
<dbReference type="Proteomes" id="UP000298159">
    <property type="component" value="Unassembled WGS sequence"/>
</dbReference>
<dbReference type="AlphaFoldDB" id="A0A4Z1D2Y9"/>
<dbReference type="PANTHER" id="PTHR43792:SF1">
    <property type="entry name" value="N-ACETYLTRANSFERASE DOMAIN-CONTAINING PROTEIN"/>
    <property type="match status" value="1"/>
</dbReference>
<keyword evidence="2" id="KW-0808">Transferase</keyword>
<dbReference type="PANTHER" id="PTHR43792">
    <property type="entry name" value="GNAT FAMILY, PUTATIVE (AFU_ORTHOLOGUE AFUA_3G00765)-RELATED-RELATED"/>
    <property type="match status" value="1"/>
</dbReference>
<dbReference type="InterPro" id="IPR000182">
    <property type="entry name" value="GNAT_dom"/>
</dbReference>
<dbReference type="RefSeq" id="WP_135786102.1">
    <property type="nucleotide sequence ID" value="NZ_SRRT01000004.1"/>
</dbReference>
<organism evidence="2 3">
    <name type="scientific">Streptomyces bauhiniae</name>
    <dbReference type="NCBI Taxonomy" id="2340725"/>
    <lineage>
        <taxon>Bacteria</taxon>
        <taxon>Bacillati</taxon>
        <taxon>Actinomycetota</taxon>
        <taxon>Actinomycetes</taxon>
        <taxon>Kitasatosporales</taxon>
        <taxon>Streptomycetaceae</taxon>
        <taxon>Streptomyces</taxon>
    </lineage>
</organism>
<name>A0A4Z1D2Y9_9ACTN</name>
<dbReference type="EMBL" id="SRRT01000004">
    <property type="protein sequence ID" value="TGN76408.1"/>
    <property type="molecule type" value="Genomic_DNA"/>
</dbReference>
<proteinExistence type="predicted"/>
<evidence type="ECO:0000259" key="1">
    <source>
        <dbReference type="PROSITE" id="PS51186"/>
    </source>
</evidence>
<feature type="domain" description="N-acetyltransferase" evidence="1">
    <location>
        <begin position="7"/>
        <end position="162"/>
    </location>
</feature>
<dbReference type="InterPro" id="IPR051531">
    <property type="entry name" value="N-acetyltransferase"/>
</dbReference>
<dbReference type="InterPro" id="IPR016181">
    <property type="entry name" value="Acyl_CoA_acyltransferase"/>
</dbReference>
<gene>
    <name evidence="2" type="ORF">E5083_14505</name>
</gene>
<comment type="caution">
    <text evidence="2">The sequence shown here is derived from an EMBL/GenBank/DDBJ whole genome shotgun (WGS) entry which is preliminary data.</text>
</comment>
<accession>A0A4Z1D2Y9</accession>
<dbReference type="GeneID" id="95448810"/>
<protein>
    <submittedName>
        <fullName evidence="2">N-acetyltransferase</fullName>
    </submittedName>
</protein>
<reference evidence="2 3" key="1">
    <citation type="submission" date="2019-04" db="EMBL/GenBank/DDBJ databases">
        <title>Streptomyces sp. nov. Bv016 isolated from bark of Buahinia variegata.</title>
        <authorList>
            <person name="Kanchanasin P."/>
            <person name="Tanasupawat S."/>
            <person name="Yuki M."/>
            <person name="Kudo T."/>
        </authorList>
    </citation>
    <scope>NUCLEOTIDE SEQUENCE [LARGE SCALE GENOMIC DNA]</scope>
    <source>
        <strain evidence="2 3">Bv016</strain>
    </source>
</reference>
<evidence type="ECO:0000313" key="2">
    <source>
        <dbReference type="EMBL" id="TGN76408.1"/>
    </source>
</evidence>
<keyword evidence="3" id="KW-1185">Reference proteome</keyword>
<dbReference type="Gene3D" id="3.40.630.30">
    <property type="match status" value="1"/>
</dbReference>